<feature type="signal peptide" evidence="1">
    <location>
        <begin position="1"/>
        <end position="37"/>
    </location>
</feature>
<accession>A0A2S3W0C8</accession>
<dbReference type="CDD" id="cd00229">
    <property type="entry name" value="SGNH_hydrolase"/>
    <property type="match status" value="1"/>
</dbReference>
<dbReference type="InterPro" id="IPR053140">
    <property type="entry name" value="GDSL_Rv0518-like"/>
</dbReference>
<dbReference type="InterPro" id="IPR036514">
    <property type="entry name" value="SGNH_hydro_sf"/>
</dbReference>
<feature type="chain" id="PRO_5015417189" evidence="1">
    <location>
        <begin position="38"/>
        <end position="576"/>
    </location>
</feature>
<dbReference type="SUPFAM" id="SSF52266">
    <property type="entry name" value="SGNH hydrolase"/>
    <property type="match status" value="1"/>
</dbReference>
<dbReference type="EMBL" id="POTC01000027">
    <property type="protein sequence ID" value="POF62335.1"/>
    <property type="molecule type" value="Genomic_DNA"/>
</dbReference>
<comment type="caution">
    <text evidence="2">The sequence shown here is derived from an EMBL/GenBank/DDBJ whole genome shotgun (WGS) entry which is preliminary data.</text>
</comment>
<keyword evidence="1" id="KW-0732">Signal</keyword>
<dbReference type="Pfam" id="PF00657">
    <property type="entry name" value="Lipase_GDSL"/>
    <property type="match status" value="1"/>
</dbReference>
<dbReference type="InterPro" id="IPR001087">
    <property type="entry name" value="GDSL"/>
</dbReference>
<dbReference type="GO" id="GO:0016788">
    <property type="term" value="F:hydrolase activity, acting on ester bonds"/>
    <property type="evidence" value="ECO:0007669"/>
    <property type="project" value="UniProtKB-ARBA"/>
</dbReference>
<proteinExistence type="predicted"/>
<dbReference type="RefSeq" id="WP_239020072.1">
    <property type="nucleotide sequence ID" value="NZ_NKUE01000008.1"/>
</dbReference>
<reference evidence="2 3" key="1">
    <citation type="submission" date="2018-01" db="EMBL/GenBank/DDBJ databases">
        <title>Draft Genome Sequence of Komagataeibacter maltaceti LMG 1529, a Vinegar Producing Acetic Acid Bacterium Isolated from Malt Vinegar Brewery Acetifiers.</title>
        <authorList>
            <person name="Zhang Q."/>
            <person name="Hollensteiner J."/>
            <person name="Poehlein A."/>
            <person name="Daniel R."/>
        </authorList>
    </citation>
    <scope>NUCLEOTIDE SEQUENCE [LARGE SCALE GENOMIC DNA]</scope>
    <source>
        <strain evidence="2 3">LMG 1529</strain>
    </source>
</reference>
<evidence type="ECO:0000256" key="1">
    <source>
        <dbReference type="SAM" id="SignalP"/>
    </source>
</evidence>
<dbReference type="Proteomes" id="UP000237344">
    <property type="component" value="Unassembled WGS sequence"/>
</dbReference>
<dbReference type="Gene3D" id="3.40.50.1110">
    <property type="entry name" value="SGNH hydrolase"/>
    <property type="match status" value="1"/>
</dbReference>
<name>A0A2S3W0C8_9PROT</name>
<dbReference type="PANTHER" id="PTHR43784:SF2">
    <property type="entry name" value="GDSL-LIKE LIPASE_ACYLHYDROLASE, PUTATIVE (AFU_ORTHOLOGUE AFUA_2G00820)-RELATED"/>
    <property type="match status" value="1"/>
</dbReference>
<protein>
    <submittedName>
        <fullName evidence="2">Uncharacterized protein</fullName>
    </submittedName>
</protein>
<dbReference type="AlphaFoldDB" id="A0A2S3W0C8"/>
<organism evidence="2 3">
    <name type="scientific">Novacetimonas maltaceti</name>
    <dbReference type="NCBI Taxonomy" id="1203393"/>
    <lineage>
        <taxon>Bacteria</taxon>
        <taxon>Pseudomonadati</taxon>
        <taxon>Pseudomonadota</taxon>
        <taxon>Alphaproteobacteria</taxon>
        <taxon>Acetobacterales</taxon>
        <taxon>Acetobacteraceae</taxon>
        <taxon>Novacetimonas</taxon>
    </lineage>
</organism>
<evidence type="ECO:0000313" key="2">
    <source>
        <dbReference type="EMBL" id="POF62335.1"/>
    </source>
</evidence>
<dbReference type="PANTHER" id="PTHR43784">
    <property type="entry name" value="GDSL-LIKE LIPASE/ACYLHYDROLASE, PUTATIVE (AFU_ORTHOLOGUE AFUA_2G00820)-RELATED"/>
    <property type="match status" value="1"/>
</dbReference>
<gene>
    <name evidence="2" type="ORF">KMAL_20540</name>
</gene>
<evidence type="ECO:0000313" key="3">
    <source>
        <dbReference type="Proteomes" id="UP000237344"/>
    </source>
</evidence>
<keyword evidence="3" id="KW-1185">Reference proteome</keyword>
<sequence length="576" mass="61201">MTRSHRKATRMKMADQHITLFAALALAALPHGVRAQACPDAGDGTQGLCMPAAQAASAGMDRAPAAHDDAGAGYRTGDLWQAHGQVWQAESVAAGQARWTRMTPARPADTFGAHALFAGGPMQMVSGYHGPALDVEVTQGGRPVVVTLGIGADGDLDHAALRAALARRDAGTFANVVRVYDQSGHGNHLAATPQHVVHVGEVRIAGHDAISWGEANGPGGFVLPAGMRVPADGFFFGTTGTYASSNSGFSAFPVPVLLGQAGQKNTFKLFLGSYSLDGFAHVADGMDPDHRTDLVVMNAPAAVSVYADHDGYHLDAGNAAGSYLRGAMPAGMLSGGYVGYNADGGEWFVQGRNTGQWTGIVIADVAPRREQVRAFQAAAAVAGEEMPQLRSVFVAIGDSRTEGYLLSDGRNWPYLMQRHGRYQSYDFAVSGATTRQMVGMLPAAEAAGRNAPVKVAVVFGGVNDHLPYNHIPVQETVRNLARITQRLKAAGFRVVIMAEANTTGAPRAEIQQAIDSHEITVDAEIDPFAPGQPMADVGDRTYWLPDYTHPTQHGHWVLSETVWKRVGGWLMQRVRD</sequence>